<dbReference type="STRING" id="6412.T1ENA9"/>
<dbReference type="InterPro" id="IPR018870">
    <property type="entry name" value="Tti2"/>
</dbReference>
<organism evidence="3 4">
    <name type="scientific">Helobdella robusta</name>
    <name type="common">Californian leech</name>
    <dbReference type="NCBI Taxonomy" id="6412"/>
    <lineage>
        <taxon>Eukaryota</taxon>
        <taxon>Metazoa</taxon>
        <taxon>Spiralia</taxon>
        <taxon>Lophotrochozoa</taxon>
        <taxon>Annelida</taxon>
        <taxon>Clitellata</taxon>
        <taxon>Hirudinea</taxon>
        <taxon>Rhynchobdellida</taxon>
        <taxon>Glossiphoniidae</taxon>
        <taxon>Helobdella</taxon>
    </lineage>
</organism>
<comment type="similarity">
    <text evidence="1">Belongs to the TTI2 family.</text>
</comment>
<keyword evidence="4" id="KW-1185">Reference proteome</keyword>
<dbReference type="EMBL" id="AMQM01000137">
    <property type="status" value="NOT_ANNOTATED_CDS"/>
    <property type="molecule type" value="Genomic_DNA"/>
</dbReference>
<reference evidence="2 4" key="2">
    <citation type="journal article" date="2013" name="Nature">
        <title>Insights into bilaterian evolution from three spiralian genomes.</title>
        <authorList>
            <person name="Simakov O."/>
            <person name="Marletaz F."/>
            <person name="Cho S.J."/>
            <person name="Edsinger-Gonzales E."/>
            <person name="Havlak P."/>
            <person name="Hellsten U."/>
            <person name="Kuo D.H."/>
            <person name="Larsson T."/>
            <person name="Lv J."/>
            <person name="Arendt D."/>
            <person name="Savage R."/>
            <person name="Osoegawa K."/>
            <person name="de Jong P."/>
            <person name="Grimwood J."/>
            <person name="Chapman J.A."/>
            <person name="Shapiro H."/>
            <person name="Aerts A."/>
            <person name="Otillar R.P."/>
            <person name="Terry A.Y."/>
            <person name="Boore J.L."/>
            <person name="Grigoriev I.V."/>
            <person name="Lindberg D.R."/>
            <person name="Seaver E.C."/>
            <person name="Weisblat D.A."/>
            <person name="Putnam N.H."/>
            <person name="Rokhsar D.S."/>
        </authorList>
    </citation>
    <scope>NUCLEOTIDE SEQUENCE</scope>
</reference>
<gene>
    <name evidence="3" type="primary">20198059</name>
    <name evidence="2" type="ORF">HELRODRAFT_158818</name>
</gene>
<dbReference type="GeneID" id="20198059"/>
<reference evidence="4" key="1">
    <citation type="submission" date="2012-12" db="EMBL/GenBank/DDBJ databases">
        <authorList>
            <person name="Hellsten U."/>
            <person name="Grimwood J."/>
            <person name="Chapman J.A."/>
            <person name="Shapiro H."/>
            <person name="Aerts A."/>
            <person name="Otillar R.P."/>
            <person name="Terry A.Y."/>
            <person name="Boore J.L."/>
            <person name="Simakov O."/>
            <person name="Marletaz F."/>
            <person name="Cho S.-J."/>
            <person name="Edsinger-Gonzales E."/>
            <person name="Havlak P."/>
            <person name="Kuo D.-H."/>
            <person name="Larsson T."/>
            <person name="Lv J."/>
            <person name="Arendt D."/>
            <person name="Savage R."/>
            <person name="Osoegawa K."/>
            <person name="de Jong P."/>
            <person name="Lindberg D.R."/>
            <person name="Seaver E.C."/>
            <person name="Weisblat D.A."/>
            <person name="Putnam N.H."/>
            <person name="Grigoriev I.V."/>
            <person name="Rokhsar D.S."/>
        </authorList>
    </citation>
    <scope>NUCLEOTIDE SEQUENCE</scope>
</reference>
<evidence type="ECO:0000313" key="3">
    <source>
        <dbReference type="EnsemblMetazoa" id="HelroP158818"/>
    </source>
</evidence>
<evidence type="ECO:0000256" key="1">
    <source>
        <dbReference type="ARBA" id="ARBA00034736"/>
    </source>
</evidence>
<accession>T1ENA9</accession>
<dbReference type="EnsemblMetazoa" id="HelroT158818">
    <property type="protein sequence ID" value="HelroP158818"/>
    <property type="gene ID" value="HelroG158818"/>
</dbReference>
<protein>
    <recommendedName>
        <fullName evidence="5">TELO2-interacting protein 2</fullName>
    </recommendedName>
</protein>
<dbReference type="PANTHER" id="PTHR32226:SF2">
    <property type="entry name" value="TELO2-INTERACTING PROTEIN 2"/>
    <property type="match status" value="1"/>
</dbReference>
<dbReference type="HOGENOM" id="CLU_545464_0_0_1"/>
<evidence type="ECO:0008006" key="5">
    <source>
        <dbReference type="Google" id="ProtNLM"/>
    </source>
</evidence>
<dbReference type="GO" id="GO:0110078">
    <property type="term" value="C:TTT Hsp90 cochaperone complex"/>
    <property type="evidence" value="ECO:0000318"/>
    <property type="project" value="GO_Central"/>
</dbReference>
<dbReference type="eggNOG" id="ENOG502QVMM">
    <property type="taxonomic scope" value="Eukaryota"/>
</dbReference>
<dbReference type="EMBL" id="KB095811">
    <property type="protein sequence ID" value="ESO12322.1"/>
    <property type="molecule type" value="Genomic_DNA"/>
</dbReference>
<reference evidence="3" key="3">
    <citation type="submission" date="2015-06" db="UniProtKB">
        <authorList>
            <consortium name="EnsemblMetazoa"/>
        </authorList>
    </citation>
    <scope>IDENTIFICATION</scope>
</reference>
<dbReference type="KEGG" id="hro:HELRODRAFT_158818"/>
<dbReference type="CTD" id="20198059"/>
<evidence type="ECO:0000313" key="2">
    <source>
        <dbReference type="EMBL" id="ESO12322.1"/>
    </source>
</evidence>
<dbReference type="InParanoid" id="T1ENA9"/>
<dbReference type="OrthoDB" id="6417021at2759"/>
<proteinExistence type="inferred from homology"/>
<sequence>MDMSNQVLAHILFELFGENVVEKSNTFEDNLKLLSTSFSSSQLFASKYLTNINNYEYLTFFKSLFQKDSMITWLFKNELSVIKNVIASFYFKSCVPEFTNRDDLGYKNSDFKDIPKLSSLGMEIFIELLRFFNVYEDKSTSLFVHWIKLYSVLLSLEHSDSNLWSDSCSKKTLKVLNSFLLPQNSSLSEILLMKSPDSTKMYIYRELLSLIQPKLTKQNWKWNPACPFIFKHLVKNIKFPHVSECLEFLLPPCLLLIDDFEDKHKIIGFECLSHILSNSTKEEVKWCSRIDVIYDCCNRQFYCKNENVAKLFIPCLFQVLSIIEKPLSGVDRVSQDTYHDKSFRKFIMQMDVETQLVLKLIYSSYLIEFIKIMNLHCLKHLVILLPLIKTYLNNYSSDWNKHCTKNVLVSIYHLIQVIWPQISLHVYEILECLLILVYNVSQDKDWPNESTCELLECAKSCVNLLDQLSPLDIRNLLVSLTECKIDCNIRNSILLLTEKN</sequence>
<dbReference type="PANTHER" id="PTHR32226">
    <property type="entry name" value="TELO2-INTERACTING PROTEIN 2"/>
    <property type="match status" value="1"/>
</dbReference>
<dbReference type="OMA" id="GCAKWCE"/>
<dbReference type="RefSeq" id="XP_009009042.1">
    <property type="nucleotide sequence ID" value="XM_009010794.1"/>
</dbReference>
<evidence type="ECO:0000313" key="4">
    <source>
        <dbReference type="Proteomes" id="UP000015101"/>
    </source>
</evidence>
<dbReference type="AlphaFoldDB" id="T1ENA9"/>
<name>T1ENA9_HELRO</name>
<dbReference type="Proteomes" id="UP000015101">
    <property type="component" value="Unassembled WGS sequence"/>
</dbReference>